<dbReference type="EMBL" id="KJ645908">
    <property type="protein sequence ID" value="AIJ00765.1"/>
    <property type="molecule type" value="mRNA"/>
</dbReference>
<evidence type="ECO:0000256" key="17">
    <source>
        <dbReference type="SAM" id="Phobius"/>
    </source>
</evidence>
<keyword evidence="8" id="KW-0256">Endoplasmic reticulum</keyword>
<comment type="catalytic activity">
    <reaction evidence="14">
        <text>an organic molecule + reduced [NADPH--hemoprotein reductase] + O2 = an alcohol + oxidized [NADPH--hemoprotein reductase] + H2O + H(+)</text>
        <dbReference type="Rhea" id="RHEA:17149"/>
        <dbReference type="Rhea" id="RHEA-COMP:11964"/>
        <dbReference type="Rhea" id="RHEA-COMP:11965"/>
        <dbReference type="ChEBI" id="CHEBI:15377"/>
        <dbReference type="ChEBI" id="CHEBI:15378"/>
        <dbReference type="ChEBI" id="CHEBI:15379"/>
        <dbReference type="ChEBI" id="CHEBI:30879"/>
        <dbReference type="ChEBI" id="CHEBI:57618"/>
        <dbReference type="ChEBI" id="CHEBI:58210"/>
        <dbReference type="ChEBI" id="CHEBI:142491"/>
        <dbReference type="EC" id="1.14.14.1"/>
    </reaction>
</comment>
<keyword evidence="9" id="KW-0492">Microsome</keyword>
<evidence type="ECO:0000256" key="9">
    <source>
        <dbReference type="ARBA" id="ARBA00022848"/>
    </source>
</evidence>
<proteinExistence type="evidence at transcript level"/>
<keyword evidence="17" id="KW-1133">Transmembrane helix</keyword>
<evidence type="ECO:0000256" key="5">
    <source>
        <dbReference type="ARBA" id="ARBA00012109"/>
    </source>
</evidence>
<comment type="cofactor">
    <cofactor evidence="1 15">
        <name>heme</name>
        <dbReference type="ChEBI" id="CHEBI:30413"/>
    </cofactor>
</comment>
<dbReference type="PRINTS" id="PR00385">
    <property type="entry name" value="P450"/>
</dbReference>
<keyword evidence="7 15" id="KW-0479">Metal-binding</keyword>
<evidence type="ECO:0000256" key="13">
    <source>
        <dbReference type="ARBA" id="ARBA00023136"/>
    </source>
</evidence>
<evidence type="ECO:0000256" key="4">
    <source>
        <dbReference type="ARBA" id="ARBA00010617"/>
    </source>
</evidence>
<dbReference type="GO" id="GO:0005789">
    <property type="term" value="C:endoplasmic reticulum membrane"/>
    <property type="evidence" value="ECO:0007669"/>
    <property type="project" value="UniProtKB-SubCell"/>
</dbReference>
<dbReference type="SMR" id="A0A0A7DG86"/>
<name>A0A0A7DG86_PLUXY</name>
<dbReference type="PANTHER" id="PTHR24292">
    <property type="entry name" value="CYTOCHROME P450"/>
    <property type="match status" value="1"/>
</dbReference>
<dbReference type="GeneID" id="105391921"/>
<keyword evidence="10 16" id="KW-0560">Oxidoreductase</keyword>
<evidence type="ECO:0000256" key="3">
    <source>
        <dbReference type="ARBA" id="ARBA00004406"/>
    </source>
</evidence>
<keyword evidence="17" id="KW-0812">Transmembrane</keyword>
<dbReference type="InterPro" id="IPR036396">
    <property type="entry name" value="Cyt_P450_sf"/>
</dbReference>
<sequence>MPIKTRQQKLNYYYYICNTADFIESLRILSSNIILVKMLDVYFTIMVIIVVIYYLSQRKFNYWKVRNVKYLSPMPFVGNYSAYIFQKKTLGETVQSICQKWPDEPLIGAFYGTEPVLIVQDPEYIKLVTTTDFYYFNGREVSDYIHKETLSRNIFFANGNWWNLFRKNLSPFFTSINIKRMFPLIANHCKSLDKLLETETQVSKDLDVSSLMMRYTLDCICSSTLGIDPTALSTTPSNHPFVHVGRMIFSTSTYRGIQTVFRAVWPNIFYGLGFKMFPNDITDFFLSVVKKQLQEREDERQNRHDLIDFVAKLQKEEYITGDSIHNLLKNSAPEKIRMKIDDVLLVTQVVSIFAAGFETSATTMSFVLFELAKYPEIQQRVLDEIDQYNATKQGGLNYTCITELPYLYQCIQETLRLYPSLQVVTREVFKSYRFPNGVQVDRGVRVHIPVLHMHRNPKHFKDPHVFNPDRFSLEQKHTVSDYVFMPFGKGPRLCIGSRFGKMQMMAGLVSIFTKYRLELPTGASTEVQFEPRSMPTQPKKGLHLKFISRNSTFN</sequence>
<protein>
    <recommendedName>
        <fullName evidence="5">unspecific monooxygenase</fullName>
        <ecNumber evidence="5">1.14.14.1</ecNumber>
    </recommendedName>
</protein>
<dbReference type="PRINTS" id="PR00464">
    <property type="entry name" value="EP450II"/>
</dbReference>
<dbReference type="SUPFAM" id="SSF48264">
    <property type="entry name" value="Cytochrome P450"/>
    <property type="match status" value="1"/>
</dbReference>
<dbReference type="GO" id="GO:0016712">
    <property type="term" value="F:oxidoreductase activity, acting on paired donors, with incorporation or reduction of molecular oxygen, reduced flavin or flavoprotein as one donor, and incorporation of one atom of oxygen"/>
    <property type="evidence" value="ECO:0007669"/>
    <property type="project" value="UniProtKB-EC"/>
</dbReference>
<keyword evidence="11 15" id="KW-0408">Iron</keyword>
<feature type="transmembrane region" description="Helical" evidence="17">
    <location>
        <begin position="35"/>
        <end position="56"/>
    </location>
</feature>
<dbReference type="RefSeq" id="NP_001296010.1">
    <property type="nucleotide sequence ID" value="NM_001309081.1"/>
</dbReference>
<evidence type="ECO:0000256" key="10">
    <source>
        <dbReference type="ARBA" id="ARBA00023002"/>
    </source>
</evidence>
<dbReference type="CDD" id="cd11056">
    <property type="entry name" value="CYP6-like"/>
    <property type="match status" value="1"/>
</dbReference>
<keyword evidence="6 15" id="KW-0349">Heme</keyword>
<evidence type="ECO:0000256" key="11">
    <source>
        <dbReference type="ARBA" id="ARBA00023004"/>
    </source>
</evidence>
<evidence type="ECO:0000256" key="2">
    <source>
        <dbReference type="ARBA" id="ARBA00004174"/>
    </source>
</evidence>
<evidence type="ECO:0000256" key="7">
    <source>
        <dbReference type="ARBA" id="ARBA00022723"/>
    </source>
</evidence>
<keyword evidence="12 16" id="KW-0503">Monooxygenase</keyword>
<evidence type="ECO:0000256" key="14">
    <source>
        <dbReference type="ARBA" id="ARBA00047827"/>
    </source>
</evidence>
<dbReference type="InterPro" id="IPR050476">
    <property type="entry name" value="Insect_CytP450_Detox"/>
</dbReference>
<reference evidence="18" key="1">
    <citation type="submission" date="2014-03" db="EMBL/GenBank/DDBJ databases">
        <title>Characterization and transcriptional profiles of multiple Plutella xylostella P450s to cantharidin, beta-cypermethrin, chlorfenapyr, and indoxacarb.</title>
        <authorList>
            <person name="Chen X."/>
            <person name="Zhang Y."/>
        </authorList>
    </citation>
    <scope>NUCLEOTIDE SEQUENCE</scope>
</reference>
<accession>A0A0A7DG86</accession>
<dbReference type="GO" id="GO:0020037">
    <property type="term" value="F:heme binding"/>
    <property type="evidence" value="ECO:0007669"/>
    <property type="project" value="InterPro"/>
</dbReference>
<comment type="subcellular location">
    <subcellularLocation>
        <location evidence="3">Endoplasmic reticulum membrane</location>
        <topology evidence="3">Peripheral membrane protein</topology>
    </subcellularLocation>
    <subcellularLocation>
        <location evidence="2">Microsome membrane</location>
        <topology evidence="2">Peripheral membrane protein</topology>
    </subcellularLocation>
</comment>
<evidence type="ECO:0000256" key="12">
    <source>
        <dbReference type="ARBA" id="ARBA00023033"/>
    </source>
</evidence>
<evidence type="ECO:0000313" key="18">
    <source>
        <dbReference type="EMBL" id="AIJ00765.1"/>
    </source>
</evidence>
<dbReference type="OrthoDB" id="2789670at2759"/>
<dbReference type="FunFam" id="1.10.630.10:FF:000042">
    <property type="entry name" value="Cytochrome P450"/>
    <property type="match status" value="1"/>
</dbReference>
<dbReference type="InterPro" id="IPR017972">
    <property type="entry name" value="Cyt_P450_CS"/>
</dbReference>
<dbReference type="EC" id="1.14.14.1" evidence="5"/>
<dbReference type="InterPro" id="IPR001128">
    <property type="entry name" value="Cyt_P450"/>
</dbReference>
<dbReference type="PROSITE" id="PS00086">
    <property type="entry name" value="CYTOCHROME_P450"/>
    <property type="match status" value="1"/>
</dbReference>
<dbReference type="Pfam" id="PF00067">
    <property type="entry name" value="p450"/>
    <property type="match status" value="1"/>
</dbReference>
<evidence type="ECO:0000256" key="1">
    <source>
        <dbReference type="ARBA" id="ARBA00001971"/>
    </source>
</evidence>
<dbReference type="KEGG" id="pxy:105391921"/>
<organism evidence="18">
    <name type="scientific">Plutella xylostella</name>
    <name type="common">Diamondback moth</name>
    <name type="synonym">Plutella maculipennis</name>
    <dbReference type="NCBI Taxonomy" id="51655"/>
    <lineage>
        <taxon>Eukaryota</taxon>
        <taxon>Metazoa</taxon>
        <taxon>Ecdysozoa</taxon>
        <taxon>Arthropoda</taxon>
        <taxon>Hexapoda</taxon>
        <taxon>Insecta</taxon>
        <taxon>Pterygota</taxon>
        <taxon>Neoptera</taxon>
        <taxon>Endopterygota</taxon>
        <taxon>Lepidoptera</taxon>
        <taxon>Glossata</taxon>
        <taxon>Ditrysia</taxon>
        <taxon>Yponomeutoidea</taxon>
        <taxon>Plutellidae</taxon>
        <taxon>Plutella</taxon>
    </lineage>
</organism>
<feature type="binding site" description="axial binding residue" evidence="15">
    <location>
        <position position="494"/>
    </location>
    <ligand>
        <name>heme</name>
        <dbReference type="ChEBI" id="CHEBI:30413"/>
    </ligand>
    <ligandPart>
        <name>Fe</name>
        <dbReference type="ChEBI" id="CHEBI:18248"/>
    </ligandPart>
</feature>
<comment type="similarity">
    <text evidence="4 16">Belongs to the cytochrome P450 family.</text>
</comment>
<dbReference type="PANTHER" id="PTHR24292:SF104">
    <property type="entry name" value="CYTOCHROME P450 308A1-RELATED"/>
    <property type="match status" value="1"/>
</dbReference>
<evidence type="ECO:0000256" key="16">
    <source>
        <dbReference type="RuleBase" id="RU000461"/>
    </source>
</evidence>
<evidence type="ECO:0000256" key="15">
    <source>
        <dbReference type="PIRSR" id="PIRSR602402-1"/>
    </source>
</evidence>
<keyword evidence="13 17" id="KW-0472">Membrane</keyword>
<dbReference type="Gene3D" id="1.10.630.10">
    <property type="entry name" value="Cytochrome P450"/>
    <property type="match status" value="1"/>
</dbReference>
<dbReference type="InterPro" id="IPR002402">
    <property type="entry name" value="Cyt_P450_E_grp-II"/>
</dbReference>
<dbReference type="GO" id="GO:0005506">
    <property type="term" value="F:iron ion binding"/>
    <property type="evidence" value="ECO:0007669"/>
    <property type="project" value="InterPro"/>
</dbReference>
<dbReference type="AlphaFoldDB" id="A0A0A7DG86"/>
<evidence type="ECO:0000256" key="6">
    <source>
        <dbReference type="ARBA" id="ARBA00022617"/>
    </source>
</evidence>
<evidence type="ECO:0000256" key="8">
    <source>
        <dbReference type="ARBA" id="ARBA00022824"/>
    </source>
</evidence>